<dbReference type="Pfam" id="PF17761">
    <property type="entry name" value="DUF1016_N"/>
    <property type="match status" value="1"/>
</dbReference>
<reference evidence="2 3" key="1">
    <citation type="submission" date="2013-01" db="EMBL/GenBank/DDBJ databases">
        <authorList>
            <person name="Harkins D.M."/>
            <person name="Durkin A.S."/>
            <person name="Brinkac L.M."/>
            <person name="Haft D.H."/>
            <person name="Selengut J.D."/>
            <person name="Sanka R."/>
            <person name="DePew J."/>
            <person name="Purushe J."/>
            <person name="Galloway R.L."/>
            <person name="Vinetz J.M."/>
            <person name="Sutton G.G."/>
            <person name="Nierman W.C."/>
            <person name="Fouts D.E."/>
        </authorList>
    </citation>
    <scope>NUCLEOTIDE SEQUENCE [LARGE SCALE GENOMIC DNA]</scope>
    <source>
        <strain evidence="2 3">79601</strain>
    </source>
</reference>
<protein>
    <submittedName>
        <fullName evidence="2">PF06250 domain protein</fullName>
    </submittedName>
</protein>
<feature type="domain" description="YhcG N-terminal" evidence="1">
    <location>
        <begin position="2"/>
        <end position="40"/>
    </location>
</feature>
<dbReference type="EMBL" id="ANIK01000035">
    <property type="protein sequence ID" value="EMJ95483.1"/>
    <property type="molecule type" value="Genomic_DNA"/>
</dbReference>
<gene>
    <name evidence="2" type="ORF">LEP1GSC194_3706</name>
</gene>
<sequence>MEQGNQERANYGDRVLIQLSKDLNKRFGKGFSDRNLRYICGDFFSFISLVKSVPNFRGPIIGFCFS</sequence>
<dbReference type="AlphaFoldDB" id="M6D2R9"/>
<dbReference type="PATRIC" id="fig|1218565.3.peg.2051"/>
<evidence type="ECO:0000313" key="3">
    <source>
        <dbReference type="Proteomes" id="UP000011988"/>
    </source>
</evidence>
<accession>M6D2R9</accession>
<name>M6D2R9_9LEPT</name>
<evidence type="ECO:0000259" key="1">
    <source>
        <dbReference type="Pfam" id="PF17761"/>
    </source>
</evidence>
<dbReference type="InterPro" id="IPR041527">
    <property type="entry name" value="YhcG_N"/>
</dbReference>
<comment type="caution">
    <text evidence="2">The sequence shown here is derived from an EMBL/GenBank/DDBJ whole genome shotgun (WGS) entry which is preliminary data.</text>
</comment>
<proteinExistence type="predicted"/>
<dbReference type="Proteomes" id="UP000011988">
    <property type="component" value="Unassembled WGS sequence"/>
</dbReference>
<evidence type="ECO:0000313" key="2">
    <source>
        <dbReference type="EMBL" id="EMJ95483.1"/>
    </source>
</evidence>
<organism evidence="2 3">
    <name type="scientific">Leptospira alstonii serovar Sichuan str. 79601</name>
    <dbReference type="NCBI Taxonomy" id="1218565"/>
    <lineage>
        <taxon>Bacteria</taxon>
        <taxon>Pseudomonadati</taxon>
        <taxon>Spirochaetota</taxon>
        <taxon>Spirochaetia</taxon>
        <taxon>Leptospirales</taxon>
        <taxon>Leptospiraceae</taxon>
        <taxon>Leptospira</taxon>
    </lineage>
</organism>